<comment type="function">
    <text evidence="3">Catalyzes the amidotransfer (transamidation) of the octanoyl moiety from octanoyl-GcvH to the lipoyl domain of the E2 subunit of lipoate-dependent enzymes.</text>
</comment>
<evidence type="ECO:0000256" key="2">
    <source>
        <dbReference type="ARBA" id="ARBA00023315"/>
    </source>
</evidence>
<feature type="site" description="Lowers pKa of active site Cys" evidence="3">
    <location>
        <position position="160"/>
    </location>
</feature>
<dbReference type="PANTHER" id="PTHR43679">
    <property type="entry name" value="OCTANOYLTRANSFERASE LIPM-RELATED"/>
    <property type="match status" value="1"/>
</dbReference>
<dbReference type="Gene3D" id="3.30.930.10">
    <property type="entry name" value="Bira Bifunctional Protein, Domain 2"/>
    <property type="match status" value="1"/>
</dbReference>
<dbReference type="CDD" id="cd16443">
    <property type="entry name" value="LplA"/>
    <property type="match status" value="1"/>
</dbReference>
<comment type="pathway">
    <text evidence="3">Protein modification; protein lipoylation via endogenous pathway; protein N(6)-(lipoyl)lysine from octanoyl-[acyl-carrier-protein].</text>
</comment>
<evidence type="ECO:0000256" key="3">
    <source>
        <dbReference type="HAMAP-Rule" id="MF_02119"/>
    </source>
</evidence>
<protein>
    <recommendedName>
        <fullName evidence="3">Octanoyl-[GcvH]:protein N-octanoyltransferase</fullName>
        <ecNumber evidence="3">2.3.1.204</ecNumber>
    </recommendedName>
    <alternativeName>
        <fullName evidence="3">Octanoyl-[GcvH]:E2 amidotransferase</fullName>
    </alternativeName>
</protein>
<dbReference type="OrthoDB" id="2080934at2"/>
<dbReference type="InterPro" id="IPR045864">
    <property type="entry name" value="aa-tRNA-synth_II/BPL/LPL"/>
</dbReference>
<dbReference type="InterPro" id="IPR050664">
    <property type="entry name" value="Octanoyltrans_LipM/LipL"/>
</dbReference>
<gene>
    <name evidence="3" type="primary">lipL</name>
    <name evidence="5" type="ORF">FN924_16885</name>
</gene>
<dbReference type="KEGG" id="aqt:FN924_16885"/>
<comment type="similarity">
    <text evidence="3">Belongs to the octanoyltransferase LipL family.</text>
</comment>
<feature type="active site" description="Acyl-thioester intermediate" evidence="3">
    <location>
        <position position="148"/>
    </location>
</feature>
<dbReference type="GO" id="GO:0009249">
    <property type="term" value="P:protein lipoylation"/>
    <property type="evidence" value="ECO:0007669"/>
    <property type="project" value="UniProtKB-UniRule"/>
</dbReference>
<dbReference type="PROSITE" id="PS51733">
    <property type="entry name" value="BPL_LPL_CATALYTIC"/>
    <property type="match status" value="1"/>
</dbReference>
<evidence type="ECO:0000313" key="5">
    <source>
        <dbReference type="EMBL" id="QDP41703.1"/>
    </source>
</evidence>
<sequence>MTDWKTFFNASAFRLIDQSALNPNFKALHSFAVDDALAISISNQTSHPAARLWVHDQTIVLGIPDARLPYVKEATDWLRSKEYDVVVRNSGGLAVVLDRGVLNVSLLIPDAKAVSIHDGYEAMVSFIQAMFQDLTTNIEAFEVVGSYCPGDYDLSIGGKKFAGISQRRVKNGTAVQIYLCVEGDGKARAELIRQFYAIGLQGEKGKFSYPDVDPDTMASLQQLLQKSVTVGEVKRRLIQTLDQLQVPIESDKLRTDEMESYKQRLEQMKDRNRKIFDWFRDEDYEGG</sequence>
<organism evidence="5 6">
    <name type="scientific">Radiobacillus deserti</name>
    <dbReference type="NCBI Taxonomy" id="2594883"/>
    <lineage>
        <taxon>Bacteria</taxon>
        <taxon>Bacillati</taxon>
        <taxon>Bacillota</taxon>
        <taxon>Bacilli</taxon>
        <taxon>Bacillales</taxon>
        <taxon>Bacillaceae</taxon>
        <taxon>Radiobacillus</taxon>
    </lineage>
</organism>
<keyword evidence="2 3" id="KW-0012">Acyltransferase</keyword>
<feature type="domain" description="BPL/LPL catalytic" evidence="4">
    <location>
        <begin position="44"/>
        <end position="228"/>
    </location>
</feature>
<dbReference type="InterPro" id="IPR024897">
    <property type="entry name" value="LipL"/>
</dbReference>
<dbReference type="HAMAP" id="MF_02119">
    <property type="entry name" value="LipL"/>
    <property type="match status" value="1"/>
</dbReference>
<dbReference type="RefSeq" id="WP_143896502.1">
    <property type="nucleotide sequence ID" value="NZ_CP041666.1"/>
</dbReference>
<dbReference type="InterPro" id="IPR004143">
    <property type="entry name" value="BPL_LPL_catalytic"/>
</dbReference>
<dbReference type="SUPFAM" id="SSF55681">
    <property type="entry name" value="Class II aaRS and biotin synthetases"/>
    <property type="match status" value="1"/>
</dbReference>
<evidence type="ECO:0000313" key="6">
    <source>
        <dbReference type="Proteomes" id="UP000315215"/>
    </source>
</evidence>
<comment type="miscellaneous">
    <text evidence="3">The reaction proceeds via a thioester-linked acyl-enzyme intermediate.</text>
</comment>
<keyword evidence="6" id="KW-1185">Reference proteome</keyword>
<keyword evidence="1 3" id="KW-0808">Transferase</keyword>
<dbReference type="GO" id="GO:0009107">
    <property type="term" value="P:lipoate biosynthetic process"/>
    <property type="evidence" value="ECO:0007669"/>
    <property type="project" value="UniProtKB-UniRule"/>
</dbReference>
<evidence type="ECO:0000259" key="4">
    <source>
        <dbReference type="PROSITE" id="PS51733"/>
    </source>
</evidence>
<dbReference type="EC" id="2.3.1.204" evidence="3"/>
<dbReference type="EMBL" id="CP041666">
    <property type="protein sequence ID" value="QDP41703.1"/>
    <property type="molecule type" value="Genomic_DNA"/>
</dbReference>
<comment type="catalytic activity">
    <reaction evidence="3">
        <text>N(6)-octanoyl-L-lysyl-[glycine-cleavage complex H protein] + L-lysyl-[lipoyl-carrier protein] = N(6)-octanoyl-L-lysyl-[lipoyl-carrier protein] + L-lysyl-[glycine-cleavage complex H protein]</text>
        <dbReference type="Rhea" id="RHEA:20213"/>
        <dbReference type="Rhea" id="RHEA-COMP:10500"/>
        <dbReference type="Rhea" id="RHEA-COMP:10501"/>
        <dbReference type="Rhea" id="RHEA-COMP:10503"/>
        <dbReference type="Rhea" id="RHEA-COMP:10504"/>
        <dbReference type="ChEBI" id="CHEBI:29969"/>
        <dbReference type="ChEBI" id="CHEBI:78809"/>
        <dbReference type="EC" id="2.3.1.204"/>
    </reaction>
</comment>
<dbReference type="Proteomes" id="UP000315215">
    <property type="component" value="Chromosome"/>
</dbReference>
<accession>A0A516KJZ1</accession>
<proteinExistence type="inferred from homology"/>
<dbReference type="GO" id="GO:0033819">
    <property type="term" value="F:lipoyl(octanoyl) transferase activity"/>
    <property type="evidence" value="ECO:0007669"/>
    <property type="project" value="InterPro"/>
</dbReference>
<dbReference type="Pfam" id="PF21948">
    <property type="entry name" value="LplA-B_cat"/>
    <property type="match status" value="1"/>
</dbReference>
<evidence type="ECO:0000256" key="1">
    <source>
        <dbReference type="ARBA" id="ARBA00022679"/>
    </source>
</evidence>
<reference evidence="5 6" key="1">
    <citation type="submission" date="2019-07" db="EMBL/GenBank/DDBJ databases">
        <authorList>
            <person name="Li J."/>
        </authorList>
    </citation>
    <scope>NUCLEOTIDE SEQUENCE [LARGE SCALE GENOMIC DNA]</scope>
    <source>
        <strain evidence="5 6">TKL69</strain>
    </source>
</reference>
<name>A0A516KJZ1_9BACI</name>
<dbReference type="PANTHER" id="PTHR43679:SF2">
    <property type="entry name" value="OCTANOYL-[GCVH]:PROTEIN N-OCTANOYLTRANSFERASE"/>
    <property type="match status" value="1"/>
</dbReference>
<dbReference type="AlphaFoldDB" id="A0A516KJZ1"/>